<dbReference type="Proteomes" id="UP000192796">
    <property type="component" value="Unassembled WGS sequence"/>
</dbReference>
<dbReference type="EMBL" id="LVYD01000002">
    <property type="protein sequence ID" value="OQP66575.1"/>
    <property type="molecule type" value="Genomic_DNA"/>
</dbReference>
<proteinExistence type="predicted"/>
<evidence type="ECO:0000313" key="1">
    <source>
        <dbReference type="EMBL" id="OQP66575.1"/>
    </source>
</evidence>
<name>A0A1V9G7G1_9BACT</name>
<evidence type="ECO:0000313" key="2">
    <source>
        <dbReference type="Proteomes" id="UP000192796"/>
    </source>
</evidence>
<organism evidence="1 2">
    <name type="scientific">Niastella vici</name>
    <dbReference type="NCBI Taxonomy" id="1703345"/>
    <lineage>
        <taxon>Bacteria</taxon>
        <taxon>Pseudomonadati</taxon>
        <taxon>Bacteroidota</taxon>
        <taxon>Chitinophagia</taxon>
        <taxon>Chitinophagales</taxon>
        <taxon>Chitinophagaceae</taxon>
        <taxon>Niastella</taxon>
    </lineage>
</organism>
<dbReference type="AlphaFoldDB" id="A0A1V9G7G1"/>
<gene>
    <name evidence="1" type="ORF">A3860_13930</name>
</gene>
<sequence>MKVFNKHYICNLNFVFNDQVLPLTPSLFRINFSGQNFVTEDCNRFRGIANISFTGKTEDDCRIVFLFTATEPVIYKAGFMPIFFTGC</sequence>
<reference evidence="1 2" key="1">
    <citation type="submission" date="2016-03" db="EMBL/GenBank/DDBJ databases">
        <title>Niastella vici sp. nov., isolated from farmland soil.</title>
        <authorList>
            <person name="Chen L."/>
            <person name="Wang D."/>
            <person name="Yang S."/>
            <person name="Wang G."/>
        </authorList>
    </citation>
    <scope>NUCLEOTIDE SEQUENCE [LARGE SCALE GENOMIC DNA]</scope>
    <source>
        <strain evidence="1 2">DJ57</strain>
    </source>
</reference>
<accession>A0A1V9G7G1</accession>
<keyword evidence="2" id="KW-1185">Reference proteome</keyword>
<protein>
    <submittedName>
        <fullName evidence="1">Uncharacterized protein</fullName>
    </submittedName>
</protein>
<comment type="caution">
    <text evidence="1">The sequence shown here is derived from an EMBL/GenBank/DDBJ whole genome shotgun (WGS) entry which is preliminary data.</text>
</comment>